<comment type="similarity">
    <text evidence="6">Belongs to the HepT RNase toxin family.</text>
</comment>
<evidence type="ECO:0000313" key="13">
    <source>
        <dbReference type="EMBL" id="QCR17021.1"/>
    </source>
</evidence>
<dbReference type="Proteomes" id="UP000034424">
    <property type="component" value="Unassembled WGS sequence"/>
</dbReference>
<dbReference type="AlphaFoldDB" id="A0A0F8QCT6"/>
<protein>
    <submittedName>
        <fullName evidence="13">DUF86 domain-containing protein</fullName>
    </submittedName>
</protein>
<evidence type="ECO:0000313" key="11">
    <source>
        <dbReference type="EMBL" id="KKH40476.1"/>
    </source>
</evidence>
<evidence type="ECO:0000256" key="1">
    <source>
        <dbReference type="ARBA" id="ARBA00022553"/>
    </source>
</evidence>
<accession>A0A0F8QCT6</accession>
<dbReference type="PANTHER" id="PTHR34139">
    <property type="entry name" value="UPF0331 PROTEIN MJ0127"/>
    <property type="match status" value="1"/>
</dbReference>
<evidence type="ECO:0000313" key="14">
    <source>
        <dbReference type="Proteomes" id="UP000034227"/>
    </source>
</evidence>
<dbReference type="Proteomes" id="UP000034399">
    <property type="component" value="Unassembled WGS sequence"/>
</dbReference>
<keyword evidence="2" id="KW-1277">Toxin-antitoxin system</keyword>
<evidence type="ECO:0000256" key="5">
    <source>
        <dbReference type="ARBA" id="ARBA00022801"/>
    </source>
</evidence>
<dbReference type="InterPro" id="IPR051813">
    <property type="entry name" value="HepT_RNase_toxin"/>
</dbReference>
<reference evidence="13 20" key="2">
    <citation type="submission" date="2018-05" db="EMBL/GenBank/DDBJ databases">
        <title>Methanosarcina gilichinskyana sp. nov., a novel methanogenic archaeon isolated from Holocene permafrost, North East Russia.</title>
        <authorList>
            <person name="Oshurkova V."/>
            <person name="Meer M."/>
            <person name="Bochkareva O."/>
            <person name="Shcherbakova V."/>
        </authorList>
    </citation>
    <scope>NUCLEOTIDE SEQUENCE [LARGE SCALE GENOMIC DNA]</scope>
    <source>
        <strain evidence="13 20">JL01</strain>
    </source>
</reference>
<dbReference type="EMBL" id="JJQK01000271">
    <property type="protein sequence ID" value="KKH44621.1"/>
    <property type="molecule type" value="Genomic_DNA"/>
</dbReference>
<dbReference type="RefSeq" id="WP_048040025.1">
    <property type="nucleotide sequence ID" value="NZ_CP029709.1"/>
</dbReference>
<dbReference type="GO" id="GO:0016787">
    <property type="term" value="F:hydrolase activity"/>
    <property type="evidence" value="ECO:0007669"/>
    <property type="project" value="UniProtKB-KW"/>
</dbReference>
<dbReference type="Proteomes" id="UP000034259">
    <property type="component" value="Unassembled WGS sequence"/>
</dbReference>
<evidence type="ECO:0000313" key="12">
    <source>
        <dbReference type="EMBL" id="KKH44621.1"/>
    </source>
</evidence>
<evidence type="ECO:0000256" key="3">
    <source>
        <dbReference type="ARBA" id="ARBA00022722"/>
    </source>
</evidence>
<evidence type="ECO:0000313" key="19">
    <source>
        <dbReference type="Proteomes" id="UP000034672"/>
    </source>
</evidence>
<dbReference type="EMBL" id="JJQD01000071">
    <property type="protein sequence ID" value="KKH29931.1"/>
    <property type="molecule type" value="Genomic_DNA"/>
</dbReference>
<evidence type="ECO:0000313" key="10">
    <source>
        <dbReference type="EMBL" id="KKH29931.1"/>
    </source>
</evidence>
<reference evidence="14 15" key="1">
    <citation type="journal article" date="2015" name="ISME J.">
        <title>Genomic and phenotypic differentiation among Methanosarcina mazei populations from Columbia River sediment.</title>
        <authorList>
            <person name="Youngblut N.D."/>
            <person name="Wirth J.S."/>
            <person name="Henriksen J.R."/>
            <person name="Smith M."/>
            <person name="Simon H."/>
            <person name="Metcalf W.W."/>
            <person name="Whitaker R.J."/>
        </authorList>
    </citation>
    <scope>NUCLEOTIDE SEQUENCE [LARGE SCALE GENOMIC DNA]</scope>
    <source>
        <strain evidence="10 14">1.F.A.2.8</strain>
        <strain evidence="11 19">1.H.A.1A.4</strain>
        <strain evidence="12 15">1.H.A.2.1</strain>
        <strain evidence="7 17">3.F.A.1A.1</strain>
        <strain evidence="8 16">3.F.A.1B.1</strain>
        <strain evidence="9 18">3.F.T.2.1</strain>
    </source>
</reference>
<dbReference type="Proteomes" id="UP000034227">
    <property type="component" value="Unassembled WGS sequence"/>
</dbReference>
<dbReference type="GO" id="GO:0000166">
    <property type="term" value="F:nucleotide binding"/>
    <property type="evidence" value="ECO:0007669"/>
    <property type="project" value="UniProtKB-KW"/>
</dbReference>
<dbReference type="EMBL" id="JJPA01000196">
    <property type="protein sequence ID" value="KKG29090.1"/>
    <property type="molecule type" value="Genomic_DNA"/>
</dbReference>
<evidence type="ECO:0000313" key="17">
    <source>
        <dbReference type="Proteomes" id="UP000034399"/>
    </source>
</evidence>
<evidence type="ECO:0000313" key="18">
    <source>
        <dbReference type="Proteomes" id="UP000034424"/>
    </source>
</evidence>
<evidence type="ECO:0000313" key="7">
    <source>
        <dbReference type="EMBL" id="KKG29090.1"/>
    </source>
</evidence>
<dbReference type="InterPro" id="IPR037038">
    <property type="entry name" value="HepT-like_sf"/>
</dbReference>
<dbReference type="GO" id="GO:0110001">
    <property type="term" value="C:toxin-antitoxin complex"/>
    <property type="evidence" value="ECO:0007669"/>
    <property type="project" value="InterPro"/>
</dbReference>
<keyword evidence="3" id="KW-0540">Nuclease</keyword>
<evidence type="ECO:0000313" key="16">
    <source>
        <dbReference type="Proteomes" id="UP000034298"/>
    </source>
</evidence>
<dbReference type="Proteomes" id="UP000300067">
    <property type="component" value="Chromosome"/>
</dbReference>
<dbReference type="GO" id="GO:0004540">
    <property type="term" value="F:RNA nuclease activity"/>
    <property type="evidence" value="ECO:0007669"/>
    <property type="project" value="InterPro"/>
</dbReference>
<dbReference type="EMBL" id="JJPL01000034">
    <property type="protein sequence ID" value="KKG67222.1"/>
    <property type="molecule type" value="Genomic_DNA"/>
</dbReference>
<evidence type="ECO:0000313" key="20">
    <source>
        <dbReference type="Proteomes" id="UP000300067"/>
    </source>
</evidence>
<gene>
    <name evidence="13" type="ORF">DKM28_14300</name>
    <name evidence="8" type="ORF">DU30_10225</name>
    <name evidence="7" type="ORF">DU52_01485</name>
    <name evidence="10" type="ORF">DU58_07595</name>
    <name evidence="9" type="ORF">DU67_19990</name>
    <name evidence="11" type="ORF">DU71_00415</name>
    <name evidence="12" type="ORF">DU72_10080</name>
</gene>
<sequence>MKKDDTVYLIHILKAISFIEAYTQDLSEKDFQSKNLVQDGTIRQIQIIGEAAKNLSSSLREKYSHVPWRGIAGMRDKLVHNYFGVDIDSVWDVIKEDIPALKKEVMKIIKDLNEDA</sequence>
<evidence type="ECO:0000256" key="2">
    <source>
        <dbReference type="ARBA" id="ARBA00022649"/>
    </source>
</evidence>
<dbReference type="Gene3D" id="1.20.120.580">
    <property type="entry name" value="bsu32300-like"/>
    <property type="match status" value="1"/>
</dbReference>
<evidence type="ECO:0000313" key="15">
    <source>
        <dbReference type="Proteomes" id="UP000034259"/>
    </source>
</evidence>
<evidence type="ECO:0000313" key="9">
    <source>
        <dbReference type="EMBL" id="KKG67222.1"/>
    </source>
</evidence>
<keyword evidence="1" id="KW-0597">Phosphoprotein</keyword>
<keyword evidence="5" id="KW-0378">Hydrolase</keyword>
<evidence type="ECO:0000256" key="6">
    <source>
        <dbReference type="ARBA" id="ARBA00024207"/>
    </source>
</evidence>
<dbReference type="EMBL" id="CP029709">
    <property type="protein sequence ID" value="QCR17021.1"/>
    <property type="molecule type" value="Genomic_DNA"/>
</dbReference>
<evidence type="ECO:0000313" key="8">
    <source>
        <dbReference type="EMBL" id="KKG31722.1"/>
    </source>
</evidence>
<dbReference type="PANTHER" id="PTHR34139:SF1">
    <property type="entry name" value="RNASE MJ1380-RELATED"/>
    <property type="match status" value="1"/>
</dbReference>
<dbReference type="Pfam" id="PF01934">
    <property type="entry name" value="HepT-like"/>
    <property type="match status" value="1"/>
</dbReference>
<proteinExistence type="inferred from homology"/>
<dbReference type="EMBL" id="JJQI01000045">
    <property type="protein sequence ID" value="KKH40476.1"/>
    <property type="molecule type" value="Genomic_DNA"/>
</dbReference>
<name>A0A0F8QCT6_METMZ</name>
<organism evidence="11 19">
    <name type="scientific">Methanosarcina mazei</name>
    <name type="common">Methanosarcina frisia</name>
    <dbReference type="NCBI Taxonomy" id="2209"/>
    <lineage>
        <taxon>Archaea</taxon>
        <taxon>Methanobacteriati</taxon>
        <taxon>Methanobacteriota</taxon>
        <taxon>Stenosarchaea group</taxon>
        <taxon>Methanomicrobia</taxon>
        <taxon>Methanosarcinales</taxon>
        <taxon>Methanosarcinaceae</taxon>
        <taxon>Methanosarcina</taxon>
    </lineage>
</organism>
<dbReference type="PATRIC" id="fig|2209.49.peg.1619"/>
<dbReference type="EMBL" id="JJPC01000135">
    <property type="protein sequence ID" value="KKG31722.1"/>
    <property type="molecule type" value="Genomic_DNA"/>
</dbReference>
<evidence type="ECO:0000256" key="4">
    <source>
        <dbReference type="ARBA" id="ARBA00022741"/>
    </source>
</evidence>
<keyword evidence="4" id="KW-0547">Nucleotide-binding</keyword>
<dbReference type="Proteomes" id="UP000034672">
    <property type="component" value="Unassembled WGS sequence"/>
</dbReference>
<dbReference type="InterPro" id="IPR008201">
    <property type="entry name" value="HepT-like"/>
</dbReference>
<dbReference type="Proteomes" id="UP000034298">
    <property type="component" value="Unassembled WGS sequence"/>
</dbReference>